<gene>
    <name evidence="1" type="ORF">ARMOST_02881</name>
</gene>
<dbReference type="Proteomes" id="UP000219338">
    <property type="component" value="Unassembled WGS sequence"/>
</dbReference>
<organism evidence="1 2">
    <name type="scientific">Armillaria ostoyae</name>
    <name type="common">Armillaria root rot fungus</name>
    <dbReference type="NCBI Taxonomy" id="47428"/>
    <lineage>
        <taxon>Eukaryota</taxon>
        <taxon>Fungi</taxon>
        <taxon>Dikarya</taxon>
        <taxon>Basidiomycota</taxon>
        <taxon>Agaricomycotina</taxon>
        <taxon>Agaricomycetes</taxon>
        <taxon>Agaricomycetidae</taxon>
        <taxon>Agaricales</taxon>
        <taxon>Marasmiineae</taxon>
        <taxon>Physalacriaceae</taxon>
        <taxon>Armillaria</taxon>
    </lineage>
</organism>
<dbReference type="AlphaFoldDB" id="A0A284QT40"/>
<evidence type="ECO:0000313" key="1">
    <source>
        <dbReference type="EMBL" id="SJK99573.1"/>
    </source>
</evidence>
<reference evidence="2" key="1">
    <citation type="journal article" date="2017" name="Nat. Ecol. Evol.">
        <title>Genome expansion and lineage-specific genetic innovations in the forest pathogenic fungi Armillaria.</title>
        <authorList>
            <person name="Sipos G."/>
            <person name="Prasanna A.N."/>
            <person name="Walter M.C."/>
            <person name="O'Connor E."/>
            <person name="Balint B."/>
            <person name="Krizsan K."/>
            <person name="Kiss B."/>
            <person name="Hess J."/>
            <person name="Varga T."/>
            <person name="Slot J."/>
            <person name="Riley R."/>
            <person name="Boka B."/>
            <person name="Rigling D."/>
            <person name="Barry K."/>
            <person name="Lee J."/>
            <person name="Mihaltcheva S."/>
            <person name="LaButti K."/>
            <person name="Lipzen A."/>
            <person name="Waldron R."/>
            <person name="Moloney N.M."/>
            <person name="Sperisen C."/>
            <person name="Kredics L."/>
            <person name="Vagvoelgyi C."/>
            <person name="Patrignani A."/>
            <person name="Fitzpatrick D."/>
            <person name="Nagy I."/>
            <person name="Doyle S."/>
            <person name="Anderson J.B."/>
            <person name="Grigoriev I.V."/>
            <person name="Gueldener U."/>
            <person name="Muensterkoetter M."/>
            <person name="Nagy L.G."/>
        </authorList>
    </citation>
    <scope>NUCLEOTIDE SEQUENCE [LARGE SCALE GENOMIC DNA]</scope>
    <source>
        <strain evidence="2">C18/9</strain>
    </source>
</reference>
<proteinExistence type="predicted"/>
<dbReference type="EMBL" id="FUEG01000002">
    <property type="protein sequence ID" value="SJK99573.1"/>
    <property type="molecule type" value="Genomic_DNA"/>
</dbReference>
<keyword evidence="2" id="KW-1185">Reference proteome</keyword>
<accession>A0A284QT40</accession>
<evidence type="ECO:0000313" key="2">
    <source>
        <dbReference type="Proteomes" id="UP000219338"/>
    </source>
</evidence>
<name>A0A284QT40_ARMOS</name>
<protein>
    <submittedName>
        <fullName evidence="1">Uncharacterized protein</fullName>
    </submittedName>
</protein>
<sequence>MAVLGILLPPVLHHQRNRLTTLPLSPSLPEGNIVQFKAAREYGAIFGSHVNLDNYRHAEQAALPIDTRLAEPHCRSMK</sequence>